<reference evidence="2" key="1">
    <citation type="journal article" date="2019" name="Int. J. Syst. Evol. Microbiol.">
        <title>The Global Catalogue of Microorganisms (GCM) 10K type strain sequencing project: providing services to taxonomists for standard genome sequencing and annotation.</title>
        <authorList>
            <consortium name="The Broad Institute Genomics Platform"/>
            <consortium name="The Broad Institute Genome Sequencing Center for Infectious Disease"/>
            <person name="Wu L."/>
            <person name="Ma J."/>
        </authorList>
    </citation>
    <scope>NUCLEOTIDE SEQUENCE [LARGE SCALE GENOMIC DNA]</scope>
    <source>
        <strain evidence="2">JCM 17759</strain>
    </source>
</reference>
<proteinExistence type="predicted"/>
<organism evidence="1 2">
    <name type="scientific">Novipirellula rosea</name>
    <dbReference type="NCBI Taxonomy" id="1031540"/>
    <lineage>
        <taxon>Bacteria</taxon>
        <taxon>Pseudomonadati</taxon>
        <taxon>Planctomycetota</taxon>
        <taxon>Planctomycetia</taxon>
        <taxon>Pirellulales</taxon>
        <taxon>Pirellulaceae</taxon>
        <taxon>Novipirellula</taxon>
    </lineage>
</organism>
<evidence type="ECO:0000313" key="2">
    <source>
        <dbReference type="Proteomes" id="UP001500840"/>
    </source>
</evidence>
<dbReference type="Proteomes" id="UP001500840">
    <property type="component" value="Unassembled WGS sequence"/>
</dbReference>
<dbReference type="EMBL" id="BAABGA010000008">
    <property type="protein sequence ID" value="GAA4445642.1"/>
    <property type="molecule type" value="Genomic_DNA"/>
</dbReference>
<gene>
    <name evidence="1" type="ORF">GCM10023156_05510</name>
</gene>
<sequence length="274" mass="31989">MSLERREQLERKAGRRLSVAFRKVIKMSKPTAIDIEMFWPPDHDAINFLVQADRRDIDWNFRIPTAHWQIPSDPEDTFPSHLLTDIRSFFRSTWKQVYEQGNSEARAYLRLHENDAAMDLRNGRQVNDRDRTDYVAPNRIPFKKTKVSTKRKRRDGGVIRRGTSLAKVKRVYGVTNDPDPKVQGKSQYYWPERGMRIGFKNEKVISVIYFAPFPDLVGGIWVGAQAWEVDALLGTAKDEGYFSTGRVWQYDVKGFMAVGFDKQDRVRSIARWTR</sequence>
<protein>
    <submittedName>
        <fullName evidence="1">Uncharacterized protein</fullName>
    </submittedName>
</protein>
<accession>A0ABP8MB10</accession>
<keyword evidence="2" id="KW-1185">Reference proteome</keyword>
<evidence type="ECO:0000313" key="1">
    <source>
        <dbReference type="EMBL" id="GAA4445642.1"/>
    </source>
</evidence>
<comment type="caution">
    <text evidence="1">The sequence shown here is derived from an EMBL/GenBank/DDBJ whole genome shotgun (WGS) entry which is preliminary data.</text>
</comment>
<name>A0ABP8MB10_9BACT</name>